<evidence type="ECO:0000256" key="1">
    <source>
        <dbReference type="ARBA" id="ARBA00004370"/>
    </source>
</evidence>
<dbReference type="RefSeq" id="WP_111877141.1">
    <property type="nucleotide sequence ID" value="NZ_CBCSGC010000100.1"/>
</dbReference>
<evidence type="ECO:0000259" key="5">
    <source>
        <dbReference type="Pfam" id="PF05433"/>
    </source>
</evidence>
<feature type="chain" id="PRO_5016422905" evidence="4">
    <location>
        <begin position="23"/>
        <end position="161"/>
    </location>
</feature>
<feature type="region of interest" description="Disordered" evidence="3">
    <location>
        <begin position="140"/>
        <end position="161"/>
    </location>
</feature>
<protein>
    <submittedName>
        <fullName evidence="6">Outer membrane lipoprotein SlyB</fullName>
    </submittedName>
</protein>
<dbReference type="EMBL" id="QLTA01000016">
    <property type="protein sequence ID" value="RAR82802.1"/>
    <property type="molecule type" value="Genomic_DNA"/>
</dbReference>
<accession>A0A328ZE76</accession>
<organism evidence="6 7">
    <name type="scientific">Paracidovorax anthurii</name>
    <dbReference type="NCBI Taxonomy" id="78229"/>
    <lineage>
        <taxon>Bacteria</taxon>
        <taxon>Pseudomonadati</taxon>
        <taxon>Pseudomonadota</taxon>
        <taxon>Betaproteobacteria</taxon>
        <taxon>Burkholderiales</taxon>
        <taxon>Comamonadaceae</taxon>
        <taxon>Paracidovorax</taxon>
    </lineage>
</organism>
<evidence type="ECO:0000256" key="2">
    <source>
        <dbReference type="ARBA" id="ARBA00023136"/>
    </source>
</evidence>
<dbReference type="PANTHER" id="PTHR35603:SF2">
    <property type="entry name" value="OUTER MEMBRANE LIPOPROTEIN"/>
    <property type="match status" value="1"/>
</dbReference>
<comment type="caution">
    <text evidence="6">The sequence shown here is derived from an EMBL/GenBank/DDBJ whole genome shotgun (WGS) entry which is preliminary data.</text>
</comment>
<dbReference type="AlphaFoldDB" id="A0A328ZE76"/>
<keyword evidence="6" id="KW-0449">Lipoprotein</keyword>
<evidence type="ECO:0000256" key="4">
    <source>
        <dbReference type="SAM" id="SignalP"/>
    </source>
</evidence>
<keyword evidence="2" id="KW-0472">Membrane</keyword>
<keyword evidence="4" id="KW-0732">Signal</keyword>
<keyword evidence="7" id="KW-1185">Reference proteome</keyword>
<dbReference type="Proteomes" id="UP000248856">
    <property type="component" value="Unassembled WGS sequence"/>
</dbReference>
<dbReference type="PROSITE" id="PS51257">
    <property type="entry name" value="PROKAR_LIPOPROTEIN"/>
    <property type="match status" value="1"/>
</dbReference>
<evidence type="ECO:0000313" key="7">
    <source>
        <dbReference type="Proteomes" id="UP000248856"/>
    </source>
</evidence>
<evidence type="ECO:0000313" key="6">
    <source>
        <dbReference type="EMBL" id="RAR82802.1"/>
    </source>
</evidence>
<gene>
    <name evidence="6" type="ORF">AX018_10169</name>
</gene>
<dbReference type="GO" id="GO:0019867">
    <property type="term" value="C:outer membrane"/>
    <property type="evidence" value="ECO:0007669"/>
    <property type="project" value="InterPro"/>
</dbReference>
<dbReference type="PANTHER" id="PTHR35603">
    <property type="match status" value="1"/>
</dbReference>
<sequence length="161" mass="16326">MQKFSRTTALVITMALTGALVACVDQPRQVSQYPAQPTYSSYPAAAPVGVEYGTVANIETLQSRSGTSGVGAVAGAVIGGVLGNQVGKGSGRAAATVLGAVGGGVVGNQVESRNSNSGRVEGYRITVQLDRGGQRAYDVSTPGDLRPGDRVSLNGGQISRM</sequence>
<dbReference type="InterPro" id="IPR008816">
    <property type="entry name" value="Gly_zipper_2TM_dom"/>
</dbReference>
<feature type="signal peptide" evidence="4">
    <location>
        <begin position="1"/>
        <end position="22"/>
    </location>
</feature>
<name>A0A328ZE76_9BURK</name>
<proteinExistence type="predicted"/>
<dbReference type="Pfam" id="PF05433">
    <property type="entry name" value="Rick_17kDa_Anti"/>
    <property type="match status" value="1"/>
</dbReference>
<comment type="subcellular location">
    <subcellularLocation>
        <location evidence="1">Membrane</location>
    </subcellularLocation>
</comment>
<reference evidence="6 7" key="1">
    <citation type="submission" date="2018-06" db="EMBL/GenBank/DDBJ databases">
        <title>Genomic Encyclopedia of Archaeal and Bacterial Type Strains, Phase II (KMG-II): from individual species to whole genera.</title>
        <authorList>
            <person name="Goeker M."/>
        </authorList>
    </citation>
    <scope>NUCLEOTIDE SEQUENCE [LARGE SCALE GENOMIC DNA]</scope>
    <source>
        <strain evidence="6 7">CFPB 3232</strain>
    </source>
</reference>
<feature type="domain" description="Glycine zipper 2TM" evidence="5">
    <location>
        <begin position="71"/>
        <end position="111"/>
    </location>
</feature>
<dbReference type="InterPro" id="IPR051407">
    <property type="entry name" value="Bact_OM_lipoprot/Surf_antigen"/>
</dbReference>
<dbReference type="OrthoDB" id="9153931at2"/>
<evidence type="ECO:0000256" key="3">
    <source>
        <dbReference type="SAM" id="MobiDB-lite"/>
    </source>
</evidence>